<feature type="domain" description="Solute-binding protein family 3/N-terminal" evidence="4">
    <location>
        <begin position="80"/>
        <end position="308"/>
    </location>
</feature>
<evidence type="ECO:0000259" key="5">
    <source>
        <dbReference type="SMART" id="SM00079"/>
    </source>
</evidence>
<keyword evidence="7" id="KW-1185">Reference proteome</keyword>
<dbReference type="InterPro" id="IPR001638">
    <property type="entry name" value="Solute-binding_3/MltF_N"/>
</dbReference>
<dbReference type="PANTHER" id="PTHR35936">
    <property type="entry name" value="MEMBRANE-BOUND LYTIC MUREIN TRANSGLYCOSYLASE F"/>
    <property type="match status" value="1"/>
</dbReference>
<evidence type="ECO:0000259" key="4">
    <source>
        <dbReference type="SMART" id="SM00062"/>
    </source>
</evidence>
<evidence type="ECO:0000256" key="2">
    <source>
        <dbReference type="SAM" id="MobiDB-lite"/>
    </source>
</evidence>
<dbReference type="Proteomes" id="UP000281955">
    <property type="component" value="Unassembled WGS sequence"/>
</dbReference>
<dbReference type="GO" id="GO:0016020">
    <property type="term" value="C:membrane"/>
    <property type="evidence" value="ECO:0007669"/>
    <property type="project" value="InterPro"/>
</dbReference>
<dbReference type="Gene3D" id="3.40.190.10">
    <property type="entry name" value="Periplasmic binding protein-like II"/>
    <property type="match status" value="2"/>
</dbReference>
<dbReference type="PROSITE" id="PS51257">
    <property type="entry name" value="PROKAR_LIPOPROTEIN"/>
    <property type="match status" value="1"/>
</dbReference>
<evidence type="ECO:0000256" key="1">
    <source>
        <dbReference type="ARBA" id="ARBA00022729"/>
    </source>
</evidence>
<dbReference type="AlphaFoldDB" id="A0A420XN33"/>
<feature type="region of interest" description="Disordered" evidence="2">
    <location>
        <begin position="20"/>
        <end position="69"/>
    </location>
</feature>
<sequence length="316" mass="32502">MKLRSLVAIAALASAVTACAQEKDDSTAPSSSSAPAASSPVLTSPSPADTGAASAAPSDSSAALPASCTKDSLATRTKGTLTVGTDKPAYDPWFAKDDPSNGQGYESAVAYAVADRLGFAKTDVKWIVAPFNSVATPGRKKFDVDINQVSITDERKKVVDFSSGYYDVAQAVIARKDSPIAGATTVAQLKSAKLGGQIGTTSYQTLTDVVKPTHKVAAYRTNDIAKAALKNGQIDGLAVDLPTAFYITAAEIPDAKIVGQFPAESGGEQFGMVLEKGSALTSCVTAAVDSLRTDGTLADLQSQWLAKTVGAPVFGE</sequence>
<evidence type="ECO:0000313" key="6">
    <source>
        <dbReference type="EMBL" id="RKS72687.1"/>
    </source>
</evidence>
<dbReference type="InterPro" id="IPR001320">
    <property type="entry name" value="Iontro_rcpt_C"/>
</dbReference>
<accession>A0A420XN33</accession>
<organism evidence="6 7">
    <name type="scientific">Motilibacter peucedani</name>
    <dbReference type="NCBI Taxonomy" id="598650"/>
    <lineage>
        <taxon>Bacteria</taxon>
        <taxon>Bacillati</taxon>
        <taxon>Actinomycetota</taxon>
        <taxon>Actinomycetes</taxon>
        <taxon>Motilibacterales</taxon>
        <taxon>Motilibacteraceae</taxon>
        <taxon>Motilibacter</taxon>
    </lineage>
</organism>
<name>A0A420XN33_9ACTN</name>
<dbReference type="FunCoup" id="A0A420XN33">
    <property type="interactions" value="16"/>
</dbReference>
<dbReference type="PANTHER" id="PTHR35936:SF17">
    <property type="entry name" value="ARGININE-BINDING EXTRACELLULAR PROTEIN ARTP"/>
    <property type="match status" value="1"/>
</dbReference>
<dbReference type="RefSeq" id="WP_121194195.1">
    <property type="nucleotide sequence ID" value="NZ_RBWV01000013.1"/>
</dbReference>
<dbReference type="SMART" id="SM00062">
    <property type="entry name" value="PBPb"/>
    <property type="match status" value="1"/>
</dbReference>
<dbReference type="GO" id="GO:0015276">
    <property type="term" value="F:ligand-gated monoatomic ion channel activity"/>
    <property type="evidence" value="ECO:0007669"/>
    <property type="project" value="InterPro"/>
</dbReference>
<comment type="caution">
    <text evidence="6">The sequence shown here is derived from an EMBL/GenBank/DDBJ whole genome shotgun (WGS) entry which is preliminary data.</text>
</comment>
<feature type="chain" id="PRO_5018992094" evidence="3">
    <location>
        <begin position="21"/>
        <end position="316"/>
    </location>
</feature>
<reference evidence="6 7" key="1">
    <citation type="submission" date="2018-10" db="EMBL/GenBank/DDBJ databases">
        <title>Genomic Encyclopedia of Archaeal and Bacterial Type Strains, Phase II (KMG-II): from individual species to whole genera.</title>
        <authorList>
            <person name="Goeker M."/>
        </authorList>
    </citation>
    <scope>NUCLEOTIDE SEQUENCE [LARGE SCALE GENOMIC DNA]</scope>
    <source>
        <strain evidence="6 7">RP-AC37</strain>
    </source>
</reference>
<dbReference type="EMBL" id="RBWV01000013">
    <property type="protein sequence ID" value="RKS72687.1"/>
    <property type="molecule type" value="Genomic_DNA"/>
</dbReference>
<dbReference type="InParanoid" id="A0A420XN33"/>
<feature type="domain" description="Ionotropic glutamate receptor C-terminal" evidence="5">
    <location>
        <begin position="80"/>
        <end position="307"/>
    </location>
</feature>
<evidence type="ECO:0000256" key="3">
    <source>
        <dbReference type="SAM" id="SignalP"/>
    </source>
</evidence>
<proteinExistence type="predicted"/>
<dbReference type="OrthoDB" id="8454826at2"/>
<dbReference type="SUPFAM" id="SSF53850">
    <property type="entry name" value="Periplasmic binding protein-like II"/>
    <property type="match status" value="1"/>
</dbReference>
<gene>
    <name evidence="6" type="ORF">CLV35_2936</name>
</gene>
<dbReference type="Pfam" id="PF00497">
    <property type="entry name" value="SBP_bac_3"/>
    <property type="match status" value="1"/>
</dbReference>
<dbReference type="SMART" id="SM00079">
    <property type="entry name" value="PBPe"/>
    <property type="match status" value="1"/>
</dbReference>
<feature type="signal peptide" evidence="3">
    <location>
        <begin position="1"/>
        <end position="20"/>
    </location>
</feature>
<evidence type="ECO:0000313" key="7">
    <source>
        <dbReference type="Proteomes" id="UP000281955"/>
    </source>
</evidence>
<dbReference type="CDD" id="cd13530">
    <property type="entry name" value="PBP2_peptides_like"/>
    <property type="match status" value="1"/>
</dbReference>
<protein>
    <submittedName>
        <fullName evidence="6">Polar amino acid transport system substrate-binding protein</fullName>
    </submittedName>
</protein>
<feature type="compositionally biased region" description="Low complexity" evidence="2">
    <location>
        <begin position="27"/>
        <end position="67"/>
    </location>
</feature>
<keyword evidence="1 3" id="KW-0732">Signal</keyword>